<name>A0A2U1K0P1_9FLAO</name>
<protein>
    <recommendedName>
        <fullName evidence="3">Phage tail protein</fullName>
    </recommendedName>
</protein>
<evidence type="ECO:0000313" key="2">
    <source>
        <dbReference type="Proteomes" id="UP000245618"/>
    </source>
</evidence>
<dbReference type="OrthoDB" id="880361at2"/>
<dbReference type="Proteomes" id="UP000245618">
    <property type="component" value="Unassembled WGS sequence"/>
</dbReference>
<reference evidence="1 2" key="1">
    <citation type="submission" date="2018-04" db="EMBL/GenBank/DDBJ databases">
        <title>Flavobacterium sp. nov., isolated from glacier ice.</title>
        <authorList>
            <person name="Liu Q."/>
            <person name="Xin Y.-H."/>
        </authorList>
    </citation>
    <scope>NUCLEOTIDE SEQUENCE [LARGE SCALE GENOMIC DNA]</scope>
    <source>
        <strain evidence="1 2">LB2P30</strain>
    </source>
</reference>
<dbReference type="RefSeq" id="WP_116760768.1">
    <property type="nucleotide sequence ID" value="NZ_QCZH01000002.1"/>
</dbReference>
<evidence type="ECO:0000313" key="1">
    <source>
        <dbReference type="EMBL" id="PWA10972.1"/>
    </source>
</evidence>
<proteinExistence type="predicted"/>
<comment type="caution">
    <text evidence="1">The sequence shown here is derived from an EMBL/GenBank/DDBJ whole genome shotgun (WGS) entry which is preliminary data.</text>
</comment>
<sequence length="144" mass="16142">MAKVVTLINAFGRMAGWNSVTLNIYGRDVQGITELSYDDVVEKEKIKGAGRMPIGIGEGDYDAKIGMKLYQEEVIAIMDSLPPGFRLQDVIPVDVIVQYTYNTRIYMDIIHNVEFTKVGKAVKKGDKTVEQTVELICTHISWNV</sequence>
<accession>A0A2U1K0P1</accession>
<dbReference type="EMBL" id="QCZH01000002">
    <property type="protein sequence ID" value="PWA10972.1"/>
    <property type="molecule type" value="Genomic_DNA"/>
</dbReference>
<organism evidence="1 2">
    <name type="scientific">Flavobacterium laiguense</name>
    <dbReference type="NCBI Taxonomy" id="2169409"/>
    <lineage>
        <taxon>Bacteria</taxon>
        <taxon>Pseudomonadati</taxon>
        <taxon>Bacteroidota</taxon>
        <taxon>Flavobacteriia</taxon>
        <taxon>Flavobacteriales</taxon>
        <taxon>Flavobacteriaceae</taxon>
        <taxon>Flavobacterium</taxon>
    </lineage>
</organism>
<gene>
    <name evidence="1" type="ORF">DB891_03835</name>
</gene>
<dbReference type="AlphaFoldDB" id="A0A2U1K0P1"/>
<keyword evidence="2" id="KW-1185">Reference proteome</keyword>
<evidence type="ECO:0008006" key="3">
    <source>
        <dbReference type="Google" id="ProtNLM"/>
    </source>
</evidence>